<accession>A0AAP0P6V5</accession>
<evidence type="ECO:0000313" key="2">
    <source>
        <dbReference type="Proteomes" id="UP001419268"/>
    </source>
</evidence>
<dbReference type="EMBL" id="JBBNAG010000005">
    <property type="protein sequence ID" value="KAK9133103.1"/>
    <property type="molecule type" value="Genomic_DNA"/>
</dbReference>
<keyword evidence="2" id="KW-1185">Reference proteome</keyword>
<organism evidence="1 2">
    <name type="scientific">Stephania cephalantha</name>
    <dbReference type="NCBI Taxonomy" id="152367"/>
    <lineage>
        <taxon>Eukaryota</taxon>
        <taxon>Viridiplantae</taxon>
        <taxon>Streptophyta</taxon>
        <taxon>Embryophyta</taxon>
        <taxon>Tracheophyta</taxon>
        <taxon>Spermatophyta</taxon>
        <taxon>Magnoliopsida</taxon>
        <taxon>Ranunculales</taxon>
        <taxon>Menispermaceae</taxon>
        <taxon>Menispermoideae</taxon>
        <taxon>Cissampelideae</taxon>
        <taxon>Stephania</taxon>
    </lineage>
</organism>
<sequence>MGAVVEQLLVRIDQLLGQNMDRVRNHRREPVGDEPWRDSSTEWEDEYVEAPRRRYRLRAVEDDRRRWESGMKTKVPEFHDTLQPKEFLDWLASVEEVLEFKGVPEGKRVQLVATGFRNRATAWWQQQNGLVATTEVDAE</sequence>
<evidence type="ECO:0000313" key="1">
    <source>
        <dbReference type="EMBL" id="KAK9133103.1"/>
    </source>
</evidence>
<dbReference type="AlphaFoldDB" id="A0AAP0P6V5"/>
<proteinExistence type="predicted"/>
<gene>
    <name evidence="1" type="ORF">Scep_012631</name>
</gene>
<evidence type="ECO:0008006" key="3">
    <source>
        <dbReference type="Google" id="ProtNLM"/>
    </source>
</evidence>
<protein>
    <recommendedName>
        <fullName evidence="3">Retrotransposon gag domain-containing protein</fullName>
    </recommendedName>
</protein>
<reference evidence="1 2" key="1">
    <citation type="submission" date="2024-01" db="EMBL/GenBank/DDBJ databases">
        <title>Genome assemblies of Stephania.</title>
        <authorList>
            <person name="Yang L."/>
        </authorList>
    </citation>
    <scope>NUCLEOTIDE SEQUENCE [LARGE SCALE GENOMIC DNA]</scope>
    <source>
        <strain evidence="1">JXDWG</strain>
        <tissue evidence="1">Leaf</tissue>
    </source>
</reference>
<comment type="caution">
    <text evidence="1">The sequence shown here is derived from an EMBL/GenBank/DDBJ whole genome shotgun (WGS) entry which is preliminary data.</text>
</comment>
<dbReference type="Proteomes" id="UP001419268">
    <property type="component" value="Unassembled WGS sequence"/>
</dbReference>
<name>A0AAP0P6V5_9MAGN</name>